<feature type="transmembrane region" description="Helical" evidence="1">
    <location>
        <begin position="174"/>
        <end position="197"/>
    </location>
</feature>
<name>A0A858SQK6_9RHOB</name>
<dbReference type="EMBL" id="CP048788">
    <property type="protein sequence ID" value="QJF50287.1"/>
    <property type="molecule type" value="Genomic_DNA"/>
</dbReference>
<dbReference type="KEGG" id="rpon:G3256_03435"/>
<dbReference type="InterPro" id="IPR032809">
    <property type="entry name" value="Put_HupE_UreJ"/>
</dbReference>
<evidence type="ECO:0000256" key="1">
    <source>
        <dbReference type="SAM" id="Phobius"/>
    </source>
</evidence>
<feature type="transmembrane region" description="Helical" evidence="1">
    <location>
        <begin position="308"/>
        <end position="327"/>
    </location>
</feature>
<sequence>MQVLFVLFVLIMHTGPAAAHALQPGYLEITQMSDAGFRIVWKKPDVAGRPMSIHVRLPAACDMASPPPPSYDGRVWSSIWLTTCAGGLDGQPVVIEGLETTRTDVLVRYRPASGPVRSERLTPQKTGFVIPANPSALSVLRSYIPLGVEHILGGIDHLLFVFALLLIIRDRWRLLFAITAFTVAHSITMAAATLKWVSLPGPPVEAVIALSIMFLASEILQQKRDQERLSERYPWAVSFSFGLLHGFGFAGALADIGLPQTDIPLALLAFNTGVELGQLIFVAAVLCVAMLLRCVWPAMVCRARAPNSAFLVGSAYFIGALSAFWFIERVTGFFA</sequence>
<accession>A0A858SQK6</accession>
<organism evidence="3 4">
    <name type="scientific">Roseobacter ponti</name>
    <dbReference type="NCBI Taxonomy" id="1891787"/>
    <lineage>
        <taxon>Bacteria</taxon>
        <taxon>Pseudomonadati</taxon>
        <taxon>Pseudomonadota</taxon>
        <taxon>Alphaproteobacteria</taxon>
        <taxon>Rhodobacterales</taxon>
        <taxon>Roseobacteraceae</taxon>
        <taxon>Roseobacter</taxon>
    </lineage>
</organism>
<keyword evidence="4" id="KW-1185">Reference proteome</keyword>
<feature type="transmembrane region" description="Helical" evidence="1">
    <location>
        <begin position="203"/>
        <end position="221"/>
    </location>
</feature>
<keyword evidence="1" id="KW-0472">Membrane</keyword>
<dbReference type="Proteomes" id="UP000503308">
    <property type="component" value="Chromosome"/>
</dbReference>
<gene>
    <name evidence="3" type="ORF">G3256_03435</name>
</gene>
<feature type="chain" id="PRO_5032812912" evidence="2">
    <location>
        <begin position="20"/>
        <end position="335"/>
    </location>
</feature>
<feature type="transmembrane region" description="Helical" evidence="1">
    <location>
        <begin position="276"/>
        <end position="296"/>
    </location>
</feature>
<keyword evidence="2" id="KW-0732">Signal</keyword>
<dbReference type="Pfam" id="PF13795">
    <property type="entry name" value="HupE_UreJ_2"/>
    <property type="match status" value="1"/>
</dbReference>
<feature type="transmembrane region" description="Helical" evidence="1">
    <location>
        <begin position="233"/>
        <end position="256"/>
    </location>
</feature>
<reference evidence="3 4" key="1">
    <citation type="submission" date="2020-02" db="EMBL/GenBank/DDBJ databases">
        <title>Genome sequence of Roseobacter ponti.</title>
        <authorList>
            <person name="Hollensteiner J."/>
            <person name="Schneider D."/>
            <person name="Poehlein A."/>
            <person name="Daniel R."/>
        </authorList>
    </citation>
    <scope>NUCLEOTIDE SEQUENCE [LARGE SCALE GENOMIC DNA]</scope>
    <source>
        <strain evidence="3 4">DSM 106830</strain>
    </source>
</reference>
<evidence type="ECO:0000313" key="4">
    <source>
        <dbReference type="Proteomes" id="UP000503308"/>
    </source>
</evidence>
<keyword evidence="1" id="KW-1133">Transmembrane helix</keyword>
<proteinExistence type="predicted"/>
<dbReference type="AlphaFoldDB" id="A0A858SQK6"/>
<feature type="signal peptide" evidence="2">
    <location>
        <begin position="1"/>
        <end position="19"/>
    </location>
</feature>
<protein>
    <submittedName>
        <fullName evidence="3">HupE/UreJ family protein</fullName>
    </submittedName>
</protein>
<evidence type="ECO:0000313" key="3">
    <source>
        <dbReference type="EMBL" id="QJF50287.1"/>
    </source>
</evidence>
<dbReference type="RefSeq" id="WP_169639504.1">
    <property type="nucleotide sequence ID" value="NZ_CP048788.1"/>
</dbReference>
<feature type="transmembrane region" description="Helical" evidence="1">
    <location>
        <begin position="143"/>
        <end position="167"/>
    </location>
</feature>
<evidence type="ECO:0000256" key="2">
    <source>
        <dbReference type="SAM" id="SignalP"/>
    </source>
</evidence>
<keyword evidence="1" id="KW-0812">Transmembrane</keyword>